<dbReference type="InterPro" id="IPR001789">
    <property type="entry name" value="Sig_transdc_resp-reg_receiver"/>
</dbReference>
<feature type="domain" description="Response regulatory" evidence="3">
    <location>
        <begin position="3"/>
        <end position="114"/>
    </location>
</feature>
<evidence type="ECO:0000313" key="4">
    <source>
        <dbReference type="EMBL" id="MBF8642507.1"/>
    </source>
</evidence>
<dbReference type="GO" id="GO:0000160">
    <property type="term" value="P:phosphorelay signal transduction system"/>
    <property type="evidence" value="ECO:0007669"/>
    <property type="project" value="InterPro"/>
</dbReference>
<name>A0A2X2D273_PSELU</name>
<dbReference type="PANTHER" id="PTHR44591">
    <property type="entry name" value="STRESS RESPONSE REGULATOR PROTEIN 1"/>
    <property type="match status" value="1"/>
</dbReference>
<dbReference type="InterPro" id="IPR011006">
    <property type="entry name" value="CheY-like_superfamily"/>
</dbReference>
<dbReference type="PROSITE" id="PS50110">
    <property type="entry name" value="RESPONSE_REGULATORY"/>
    <property type="match status" value="1"/>
</dbReference>
<dbReference type="InterPro" id="IPR050595">
    <property type="entry name" value="Bact_response_regulator"/>
</dbReference>
<feature type="modified residue" description="4-aspartylphosphate" evidence="2">
    <location>
        <position position="52"/>
    </location>
</feature>
<gene>
    <name evidence="5" type="primary">glnG_1</name>
    <name evidence="4" type="ORF">IRZ65_17665</name>
    <name evidence="5" type="ORF">NCTC11842_04041</name>
</gene>
<dbReference type="SMART" id="SM00448">
    <property type="entry name" value="REC"/>
    <property type="match status" value="1"/>
</dbReference>
<sequence>MQHILVVDDDTQIAMLFEGFLEASGYRVTVANNALAALEADARDAADAVVTDLSMPGMNGRELIDQLRARRPHLPAMIVSGYPCNNDLDKANRIVVLMKPVRLIQLVERLRDILADAQTAHNLTA</sequence>
<dbReference type="Gene3D" id="3.40.50.2300">
    <property type="match status" value="1"/>
</dbReference>
<dbReference type="Proteomes" id="UP000250443">
    <property type="component" value="Unassembled WGS sequence"/>
</dbReference>
<evidence type="ECO:0000313" key="6">
    <source>
        <dbReference type="Proteomes" id="UP000250443"/>
    </source>
</evidence>
<protein>
    <submittedName>
        <fullName evidence="5">Response regulator</fullName>
    </submittedName>
</protein>
<dbReference type="EMBL" id="UAUF01000014">
    <property type="protein sequence ID" value="SPZ11786.1"/>
    <property type="molecule type" value="Genomic_DNA"/>
</dbReference>
<keyword evidence="7" id="KW-1185">Reference proteome</keyword>
<reference evidence="5 6" key="1">
    <citation type="submission" date="2018-06" db="EMBL/GenBank/DDBJ databases">
        <authorList>
            <consortium name="Pathogen Informatics"/>
            <person name="Doyle S."/>
        </authorList>
    </citation>
    <scope>NUCLEOTIDE SEQUENCE [LARGE SCALE GENOMIC DNA]</scope>
    <source>
        <strain evidence="5 6">NCTC11842</strain>
    </source>
</reference>
<evidence type="ECO:0000313" key="5">
    <source>
        <dbReference type="EMBL" id="SPZ11786.1"/>
    </source>
</evidence>
<evidence type="ECO:0000256" key="1">
    <source>
        <dbReference type="ARBA" id="ARBA00022553"/>
    </source>
</evidence>
<organism evidence="5 6">
    <name type="scientific">Pseudomonas luteola</name>
    <dbReference type="NCBI Taxonomy" id="47886"/>
    <lineage>
        <taxon>Bacteria</taxon>
        <taxon>Pseudomonadati</taxon>
        <taxon>Pseudomonadota</taxon>
        <taxon>Gammaproteobacteria</taxon>
        <taxon>Pseudomonadales</taxon>
        <taxon>Pseudomonadaceae</taxon>
        <taxon>Pseudomonas</taxon>
    </lineage>
</organism>
<dbReference type="Proteomes" id="UP000626180">
    <property type="component" value="Unassembled WGS sequence"/>
</dbReference>
<evidence type="ECO:0000313" key="7">
    <source>
        <dbReference type="Proteomes" id="UP000626180"/>
    </source>
</evidence>
<proteinExistence type="predicted"/>
<dbReference type="AlphaFoldDB" id="A0A2X2D273"/>
<keyword evidence="1 2" id="KW-0597">Phosphoprotein</keyword>
<dbReference type="SUPFAM" id="SSF52172">
    <property type="entry name" value="CheY-like"/>
    <property type="match status" value="1"/>
</dbReference>
<dbReference type="Pfam" id="PF00072">
    <property type="entry name" value="Response_reg"/>
    <property type="match status" value="1"/>
</dbReference>
<dbReference type="EMBL" id="JADMCD010000010">
    <property type="protein sequence ID" value="MBF8642507.1"/>
    <property type="molecule type" value="Genomic_DNA"/>
</dbReference>
<evidence type="ECO:0000256" key="2">
    <source>
        <dbReference type="PROSITE-ProRule" id="PRU00169"/>
    </source>
</evidence>
<reference evidence="4 7" key="2">
    <citation type="submission" date="2020-10" db="EMBL/GenBank/DDBJ databases">
        <title>Genome sequences of Pseudomonas isolates.</title>
        <authorList>
            <person name="Wessels L."/>
            <person name="Reich F."/>
            <person name="Hammerl J."/>
        </authorList>
    </citation>
    <scope>NUCLEOTIDE SEQUENCE [LARGE SCALE GENOMIC DNA]</scope>
    <source>
        <strain evidence="4 7">20-MO00624-0</strain>
    </source>
</reference>
<dbReference type="RefSeq" id="WP_010795794.1">
    <property type="nucleotide sequence ID" value="NZ_FQYS01000011.1"/>
</dbReference>
<evidence type="ECO:0000259" key="3">
    <source>
        <dbReference type="PROSITE" id="PS50110"/>
    </source>
</evidence>
<dbReference type="PANTHER" id="PTHR44591:SF3">
    <property type="entry name" value="RESPONSE REGULATORY DOMAIN-CONTAINING PROTEIN"/>
    <property type="match status" value="1"/>
</dbReference>
<accession>A0A2X2D273</accession>